<feature type="transmembrane region" description="Helical" evidence="6">
    <location>
        <begin position="226"/>
        <end position="243"/>
    </location>
</feature>
<keyword evidence="4 6" id="KW-1133">Transmembrane helix</keyword>
<comment type="subcellular location">
    <subcellularLocation>
        <location evidence="1">Membrane</location>
        <topology evidence="1">Multi-pass membrane protein</topology>
    </subcellularLocation>
</comment>
<dbReference type="PANTHER" id="PTHR45649:SF14">
    <property type="entry name" value="GABA PERMEASE"/>
    <property type="match status" value="1"/>
</dbReference>
<evidence type="ECO:0000256" key="2">
    <source>
        <dbReference type="ARBA" id="ARBA00022448"/>
    </source>
</evidence>
<keyword evidence="8" id="KW-1185">Reference proteome</keyword>
<dbReference type="Proteomes" id="UP000799324">
    <property type="component" value="Unassembled WGS sequence"/>
</dbReference>
<dbReference type="Gene3D" id="1.20.1740.10">
    <property type="entry name" value="Amino acid/polyamine transporter I"/>
    <property type="match status" value="1"/>
</dbReference>
<organism evidence="7 8">
    <name type="scientific">Lophiostoma macrostomum CBS 122681</name>
    <dbReference type="NCBI Taxonomy" id="1314788"/>
    <lineage>
        <taxon>Eukaryota</taxon>
        <taxon>Fungi</taxon>
        <taxon>Dikarya</taxon>
        <taxon>Ascomycota</taxon>
        <taxon>Pezizomycotina</taxon>
        <taxon>Dothideomycetes</taxon>
        <taxon>Pleosporomycetidae</taxon>
        <taxon>Pleosporales</taxon>
        <taxon>Lophiostomataceae</taxon>
        <taxon>Lophiostoma</taxon>
    </lineage>
</organism>
<feature type="transmembrane region" description="Helical" evidence="6">
    <location>
        <begin position="390"/>
        <end position="412"/>
    </location>
</feature>
<dbReference type="EMBL" id="MU004433">
    <property type="protein sequence ID" value="KAF2651147.1"/>
    <property type="molecule type" value="Genomic_DNA"/>
</dbReference>
<feature type="transmembrane region" description="Helical" evidence="6">
    <location>
        <begin position="159"/>
        <end position="180"/>
    </location>
</feature>
<dbReference type="GO" id="GO:0016020">
    <property type="term" value="C:membrane"/>
    <property type="evidence" value="ECO:0007669"/>
    <property type="project" value="UniProtKB-SubCell"/>
</dbReference>
<dbReference type="PANTHER" id="PTHR45649">
    <property type="entry name" value="AMINO-ACID PERMEASE BAT1"/>
    <property type="match status" value="1"/>
</dbReference>
<feature type="transmembrane region" description="Helical" evidence="6">
    <location>
        <begin position="187"/>
        <end position="206"/>
    </location>
</feature>
<dbReference type="AlphaFoldDB" id="A0A6A6SVR3"/>
<feature type="transmembrane region" description="Helical" evidence="6">
    <location>
        <begin position="35"/>
        <end position="51"/>
    </location>
</feature>
<dbReference type="Pfam" id="PF13520">
    <property type="entry name" value="AA_permease_2"/>
    <property type="match status" value="1"/>
</dbReference>
<feature type="transmembrane region" description="Helical" evidence="6">
    <location>
        <begin position="433"/>
        <end position="453"/>
    </location>
</feature>
<feature type="transmembrane region" description="Helical" evidence="6">
    <location>
        <begin position="465"/>
        <end position="486"/>
    </location>
</feature>
<evidence type="ECO:0000313" key="8">
    <source>
        <dbReference type="Proteomes" id="UP000799324"/>
    </source>
</evidence>
<keyword evidence="3 6" id="KW-0812">Transmembrane</keyword>
<reference evidence="7" key="1">
    <citation type="journal article" date="2020" name="Stud. Mycol.">
        <title>101 Dothideomycetes genomes: a test case for predicting lifestyles and emergence of pathogens.</title>
        <authorList>
            <person name="Haridas S."/>
            <person name="Albert R."/>
            <person name="Binder M."/>
            <person name="Bloem J."/>
            <person name="Labutti K."/>
            <person name="Salamov A."/>
            <person name="Andreopoulos B."/>
            <person name="Baker S."/>
            <person name="Barry K."/>
            <person name="Bills G."/>
            <person name="Bluhm B."/>
            <person name="Cannon C."/>
            <person name="Castanera R."/>
            <person name="Culley D."/>
            <person name="Daum C."/>
            <person name="Ezra D."/>
            <person name="Gonzalez J."/>
            <person name="Henrissat B."/>
            <person name="Kuo A."/>
            <person name="Liang C."/>
            <person name="Lipzen A."/>
            <person name="Lutzoni F."/>
            <person name="Magnuson J."/>
            <person name="Mondo S."/>
            <person name="Nolan M."/>
            <person name="Ohm R."/>
            <person name="Pangilinan J."/>
            <person name="Park H.-J."/>
            <person name="Ramirez L."/>
            <person name="Alfaro M."/>
            <person name="Sun H."/>
            <person name="Tritt A."/>
            <person name="Yoshinaga Y."/>
            <person name="Zwiers L.-H."/>
            <person name="Turgeon B."/>
            <person name="Goodwin S."/>
            <person name="Spatafora J."/>
            <person name="Crous P."/>
            <person name="Grigoriev I."/>
        </authorList>
    </citation>
    <scope>NUCLEOTIDE SEQUENCE</scope>
    <source>
        <strain evidence="7">CBS 122681</strain>
    </source>
</reference>
<sequence>MSQTSGHQTAKVLHHTTSADMQTDELAPPVLKKKFNFLTALGIALCCSGAWEGWAASMAPGLAGGGAVGMFWGWIFVSVGICFLASSLAEFASMWPSAGGQYVWVAHLAPPKWSRIMSWHTAWISLTGLWLGAISCAMGVAVQVQAYVATARSYEPKNWHAILITYSCMLIFILINTLYVKGLHYMNSGLGFFIVIGVLAGCTNEKHDAKYVFTHFENNTGWNSDAVAWCVGLLPALYAFFSLDAASHFSEEIESPEIAVPRALLAQAFVNGISNIPFIIAVLFTLGDPAEVLASNIGLLSPFTQILLNGTGKAGVAIFLNGISTTIAFAAGVDLWGAGGRAIWSLSRDGALPPIFSHIHPKLGVPIQSLLVLAPPSIPIVLIYNWNSTAFYGIMSGVLVAFQISYIVPVALSAFYARRHSGRRVSAFSMGKIGWIVDVVAFVFSLFMIIMMSFPTYQPVSGSNMNYACVIIGAAIVFATVLWYTYGRRHYSGPSELLEGSRAENIVGSSDDAKDSV</sequence>
<proteinExistence type="predicted"/>
<feature type="transmembrane region" description="Helical" evidence="6">
    <location>
        <begin position="264"/>
        <end position="286"/>
    </location>
</feature>
<feature type="transmembrane region" description="Helical" evidence="6">
    <location>
        <begin position="71"/>
        <end position="92"/>
    </location>
</feature>
<keyword evidence="2" id="KW-0813">Transport</keyword>
<evidence type="ECO:0000313" key="7">
    <source>
        <dbReference type="EMBL" id="KAF2651147.1"/>
    </source>
</evidence>
<dbReference type="GO" id="GO:0022857">
    <property type="term" value="F:transmembrane transporter activity"/>
    <property type="evidence" value="ECO:0007669"/>
    <property type="project" value="InterPro"/>
</dbReference>
<feature type="transmembrane region" description="Helical" evidence="6">
    <location>
        <begin position="318"/>
        <end position="344"/>
    </location>
</feature>
<dbReference type="PIRSF" id="PIRSF006060">
    <property type="entry name" value="AA_transporter"/>
    <property type="match status" value="1"/>
</dbReference>
<feature type="transmembrane region" description="Helical" evidence="6">
    <location>
        <begin position="122"/>
        <end position="147"/>
    </location>
</feature>
<gene>
    <name evidence="7" type="ORF">K491DRAFT_761262</name>
</gene>
<accession>A0A6A6SVR3</accession>
<evidence type="ECO:0000256" key="6">
    <source>
        <dbReference type="SAM" id="Phobius"/>
    </source>
</evidence>
<dbReference type="InterPro" id="IPR002293">
    <property type="entry name" value="AA/rel_permease1"/>
</dbReference>
<evidence type="ECO:0000256" key="1">
    <source>
        <dbReference type="ARBA" id="ARBA00004141"/>
    </source>
</evidence>
<dbReference type="OrthoDB" id="3257095at2759"/>
<evidence type="ECO:0000256" key="3">
    <source>
        <dbReference type="ARBA" id="ARBA00022692"/>
    </source>
</evidence>
<evidence type="ECO:0000256" key="4">
    <source>
        <dbReference type="ARBA" id="ARBA00022989"/>
    </source>
</evidence>
<name>A0A6A6SVR3_9PLEO</name>
<protein>
    <submittedName>
        <fullName evidence="7">Amino acid transporter</fullName>
    </submittedName>
</protein>
<keyword evidence="5 6" id="KW-0472">Membrane</keyword>
<evidence type="ECO:0000256" key="5">
    <source>
        <dbReference type="ARBA" id="ARBA00023136"/>
    </source>
</evidence>
<feature type="transmembrane region" description="Helical" evidence="6">
    <location>
        <begin position="365"/>
        <end position="384"/>
    </location>
</feature>